<evidence type="ECO:0000313" key="1">
    <source>
        <dbReference type="EMBL" id="SFQ82157.1"/>
    </source>
</evidence>
<gene>
    <name evidence="1" type="ORF">SAMN04515668_4747</name>
</gene>
<reference evidence="2" key="1">
    <citation type="submission" date="2016-10" db="EMBL/GenBank/DDBJ databases">
        <authorList>
            <person name="Varghese N."/>
            <person name="Submissions S."/>
        </authorList>
    </citation>
    <scope>NUCLEOTIDE SEQUENCE [LARGE SCALE GENOMIC DNA]</scope>
    <source>
        <strain evidence="2">OR362-8,ATCC BAA-1266,JCM 13504</strain>
    </source>
</reference>
<keyword evidence="2" id="KW-1185">Reference proteome</keyword>
<dbReference type="AlphaFoldDB" id="A0A1I6BMV9"/>
<dbReference type="InterPro" id="IPR019238">
    <property type="entry name" value="AbiEi_2"/>
</dbReference>
<dbReference type="Proteomes" id="UP000199029">
    <property type="component" value="Unassembled WGS sequence"/>
</dbReference>
<name>A0A1I6BMV9_HYMAR</name>
<proteinExistence type="predicted"/>
<dbReference type="OrthoDB" id="593981at2"/>
<organism evidence="1 2">
    <name type="scientific">Hymenobacter arizonensis</name>
    <name type="common">Siccationidurans arizonensis</name>
    <dbReference type="NCBI Taxonomy" id="1227077"/>
    <lineage>
        <taxon>Bacteria</taxon>
        <taxon>Pseudomonadati</taxon>
        <taxon>Bacteroidota</taxon>
        <taxon>Cytophagia</taxon>
        <taxon>Cytophagales</taxon>
        <taxon>Hymenobacteraceae</taxon>
        <taxon>Hymenobacter</taxon>
    </lineage>
</organism>
<evidence type="ECO:0008006" key="3">
    <source>
        <dbReference type="Google" id="ProtNLM"/>
    </source>
</evidence>
<dbReference type="RefSeq" id="WP_092678785.1">
    <property type="nucleotide sequence ID" value="NZ_FOXS01000010.1"/>
</dbReference>
<sequence length="343" mass="38545">MEKDRQRTASKVMLTRVKTALKTVLGKRITIRIAADEHRQPTLTLGMNAIFTVEVKEKGLKNVTPLLALWPHTTAQPWVLVTAYVPDEMGRQLRQHGLCYADTAGNAWLQHPDADLFVLVQGQPRPRKEGTATTAGRAFRKSGLRVLFHLLTQPDLVRQPYRTIATSTDTPVATVGQVMLDLIQQGFLLDEEPRQLLRRDELTQRWVAGYGDTLRPHLLSQRYRWLDADQATGGWQNQPLGAVTLWGGEPAATLLLDGFLVPEFFTLYSTATRPALMRQLRLVPDPTGSVEVLAPFDQRLNFHNPTSPCVPPLLVYADLLLSGDARNREVAQKIYARYLHHPA</sequence>
<accession>A0A1I6BMV9</accession>
<dbReference type="EMBL" id="FOXS01000010">
    <property type="protein sequence ID" value="SFQ82157.1"/>
    <property type="molecule type" value="Genomic_DNA"/>
</dbReference>
<dbReference type="Pfam" id="PF09952">
    <property type="entry name" value="AbiEi_2"/>
    <property type="match status" value="1"/>
</dbReference>
<protein>
    <recommendedName>
        <fullName evidence="3">Transcriptional regulator, AbiEi antitoxin, Type IV TA system</fullName>
    </recommendedName>
</protein>
<evidence type="ECO:0000313" key="2">
    <source>
        <dbReference type="Proteomes" id="UP000199029"/>
    </source>
</evidence>